<dbReference type="Pfam" id="PF01497">
    <property type="entry name" value="Peripla_BP_2"/>
    <property type="match status" value="1"/>
</dbReference>
<evidence type="ECO:0000313" key="5">
    <source>
        <dbReference type="EMBL" id="SCF16256.1"/>
    </source>
</evidence>
<dbReference type="RefSeq" id="WP_088961734.1">
    <property type="nucleotide sequence ID" value="NZ_LT607410.1"/>
</dbReference>
<dbReference type="PROSITE" id="PS50983">
    <property type="entry name" value="FE_B12_PBP"/>
    <property type="match status" value="1"/>
</dbReference>
<dbReference type="PANTHER" id="PTHR30535:SF35">
    <property type="entry name" value="PERIPLASMIC BINDING PROTEIN"/>
    <property type="match status" value="1"/>
</dbReference>
<dbReference type="EMBL" id="LT607410">
    <property type="protein sequence ID" value="SCF16256.1"/>
    <property type="molecule type" value="Genomic_DNA"/>
</dbReference>
<organism evidence="5 6">
    <name type="scientific">Micromonospora purpureochromogenes</name>
    <dbReference type="NCBI Taxonomy" id="47872"/>
    <lineage>
        <taxon>Bacteria</taxon>
        <taxon>Bacillati</taxon>
        <taxon>Actinomycetota</taxon>
        <taxon>Actinomycetes</taxon>
        <taxon>Micromonosporales</taxon>
        <taxon>Micromonosporaceae</taxon>
        <taxon>Micromonospora</taxon>
    </lineage>
</organism>
<sequence length="259" mass="27701">MRVVSLVPSLTEAVAVTVPEVLVGATDWCTHPAGLDVARVGGSKYPDLDRVFALRPDLVLLNVEENRRADADALVAAGVPVRVTYPRTVPQALTELADLLAALGVTAEPDWLTAARRAWAAPTTTPVPRRAVIPVWRRPWVVLGGDTFAGDVLRRLGVANLYADDAERYPRPDLDALRAREPDLVVLPDEPYAFTAADGPEAFPGTPCALVSGRHLTWYGPSLAEAPGLLAAQLADPVTHPRLDPGGGPGSRPRFRRPG</sequence>
<dbReference type="Proteomes" id="UP000198228">
    <property type="component" value="Chromosome I"/>
</dbReference>
<dbReference type="InterPro" id="IPR054828">
    <property type="entry name" value="Vit_B12_bind_prot"/>
</dbReference>
<dbReference type="InterPro" id="IPR002491">
    <property type="entry name" value="ABC_transptr_periplasmic_BD"/>
</dbReference>
<dbReference type="NCBIfam" id="NF038402">
    <property type="entry name" value="TroA_like"/>
    <property type="match status" value="1"/>
</dbReference>
<dbReference type="PANTHER" id="PTHR30535">
    <property type="entry name" value="VITAMIN B12-BINDING PROTEIN"/>
    <property type="match status" value="1"/>
</dbReference>
<comment type="similarity">
    <text evidence="1">Belongs to the bacterial solute-binding protein 8 family.</text>
</comment>
<keyword evidence="2" id="KW-0732">Signal</keyword>
<dbReference type="SUPFAM" id="SSF53807">
    <property type="entry name" value="Helical backbone' metal receptor"/>
    <property type="match status" value="1"/>
</dbReference>
<evidence type="ECO:0000259" key="4">
    <source>
        <dbReference type="PROSITE" id="PS50983"/>
    </source>
</evidence>
<dbReference type="InterPro" id="IPR050902">
    <property type="entry name" value="ABC_Transporter_SBP"/>
</dbReference>
<feature type="region of interest" description="Disordered" evidence="3">
    <location>
        <begin position="238"/>
        <end position="259"/>
    </location>
</feature>
<evidence type="ECO:0000256" key="2">
    <source>
        <dbReference type="ARBA" id="ARBA00022729"/>
    </source>
</evidence>
<evidence type="ECO:0000313" key="6">
    <source>
        <dbReference type="Proteomes" id="UP000198228"/>
    </source>
</evidence>
<evidence type="ECO:0000256" key="1">
    <source>
        <dbReference type="ARBA" id="ARBA00008814"/>
    </source>
</evidence>
<evidence type="ECO:0000256" key="3">
    <source>
        <dbReference type="SAM" id="MobiDB-lite"/>
    </source>
</evidence>
<dbReference type="AlphaFoldDB" id="A0A1C4Y6K0"/>
<proteinExistence type="inferred from homology"/>
<feature type="domain" description="Fe/B12 periplasmic-binding" evidence="4">
    <location>
        <begin position="2"/>
        <end position="247"/>
    </location>
</feature>
<protein>
    <submittedName>
        <fullName evidence="5">Substrate-binding protein</fullName>
    </submittedName>
</protein>
<dbReference type="Gene3D" id="3.40.50.1980">
    <property type="entry name" value="Nitrogenase molybdenum iron protein domain"/>
    <property type="match status" value="2"/>
</dbReference>
<gene>
    <name evidence="5" type="ORF">GA0074696_3085</name>
</gene>
<reference evidence="5 6" key="1">
    <citation type="submission" date="2016-06" db="EMBL/GenBank/DDBJ databases">
        <authorList>
            <person name="Kjaerup R.B."/>
            <person name="Dalgaard T.S."/>
            <person name="Juul-Madsen H.R."/>
        </authorList>
    </citation>
    <scope>NUCLEOTIDE SEQUENCE [LARGE SCALE GENOMIC DNA]</scope>
    <source>
        <strain evidence="5 6">DSM 43821</strain>
    </source>
</reference>
<name>A0A1C4Y6K0_9ACTN</name>
<accession>A0A1C4Y6K0</accession>